<dbReference type="KEGG" id="ica:Intca_1543"/>
<accession>E6S8D5</accession>
<dbReference type="AlphaFoldDB" id="E6S8D5"/>
<organism evidence="3 4">
    <name type="scientific">Intrasporangium calvum (strain ATCC 23552 / DSM 43043 / JCM 3097 / NBRC 12989 / NCIMB 10167 / NRRL B-3866 / 7 KIP)</name>
    <dbReference type="NCBI Taxonomy" id="710696"/>
    <lineage>
        <taxon>Bacteria</taxon>
        <taxon>Bacillati</taxon>
        <taxon>Actinomycetota</taxon>
        <taxon>Actinomycetes</taxon>
        <taxon>Micrococcales</taxon>
        <taxon>Intrasporangiaceae</taxon>
        <taxon>Intrasporangium</taxon>
    </lineage>
</organism>
<dbReference type="InterPro" id="IPR009839">
    <property type="entry name" value="SseB_N"/>
</dbReference>
<keyword evidence="4" id="KW-1185">Reference proteome</keyword>
<dbReference type="Pfam" id="PF07179">
    <property type="entry name" value="SseB"/>
    <property type="match status" value="1"/>
</dbReference>
<evidence type="ECO:0000259" key="2">
    <source>
        <dbReference type="Pfam" id="PF07179"/>
    </source>
</evidence>
<proteinExistence type="predicted"/>
<feature type="region of interest" description="Disordered" evidence="1">
    <location>
        <begin position="1"/>
        <end position="48"/>
    </location>
</feature>
<dbReference type="STRING" id="710696.Intca_1543"/>
<reference evidence="3 4" key="1">
    <citation type="journal article" date="2010" name="Stand. Genomic Sci.">
        <title>Complete genome sequence of Intrasporangium calvum type strain (7 KIP).</title>
        <authorList>
            <person name="Del Rio T.G."/>
            <person name="Chertkov O."/>
            <person name="Yasawong M."/>
            <person name="Lucas S."/>
            <person name="Deshpande S."/>
            <person name="Cheng J.F."/>
            <person name="Detter C."/>
            <person name="Tapia R."/>
            <person name="Han C."/>
            <person name="Goodwin L."/>
            <person name="Pitluck S."/>
            <person name="Liolios K."/>
            <person name="Ivanova N."/>
            <person name="Mavromatis K."/>
            <person name="Pati A."/>
            <person name="Chen A."/>
            <person name="Palaniappan K."/>
            <person name="Land M."/>
            <person name="Hauser L."/>
            <person name="Chang Y.J."/>
            <person name="Jeffries C.D."/>
            <person name="Rohde M."/>
            <person name="Pukall R."/>
            <person name="Sikorski J."/>
            <person name="Goker M."/>
            <person name="Woyke T."/>
            <person name="Bristow J."/>
            <person name="Eisen J.A."/>
            <person name="Markowitz V."/>
            <person name="Hugenholtz P."/>
            <person name="Kyrpides N.C."/>
            <person name="Klenk H.P."/>
            <person name="Lapidus A."/>
        </authorList>
    </citation>
    <scope>NUCLEOTIDE SEQUENCE [LARGE SCALE GENOMIC DNA]</scope>
    <source>
        <strain evidence="4">ATCC 23552 / DSM 43043 / JCM 3097 / NBRC 12989 / 7 KIP</strain>
    </source>
</reference>
<dbReference type="OrthoDB" id="5188303at2"/>
<evidence type="ECO:0000256" key="1">
    <source>
        <dbReference type="SAM" id="MobiDB-lite"/>
    </source>
</evidence>
<dbReference type="HOGENOM" id="CLU_082391_0_0_11"/>
<gene>
    <name evidence="3" type="ordered locus">Intca_1543</name>
</gene>
<name>E6S8D5_INTC7</name>
<dbReference type="EMBL" id="CP002343">
    <property type="protein sequence ID" value="ADU48056.1"/>
    <property type="molecule type" value="Genomic_DNA"/>
</dbReference>
<dbReference type="eggNOG" id="COG1404">
    <property type="taxonomic scope" value="Bacteria"/>
</dbReference>
<evidence type="ECO:0000313" key="3">
    <source>
        <dbReference type="EMBL" id="ADU48056.1"/>
    </source>
</evidence>
<sequence>MTTPGDGGQQVQRGSRPGYVNEDGRPSDSVGQAWSGKTIPTHGFSEDRGDADPELLAALVACAAGAAVGETELMARIAAARWLVPVVAVPTELDANGGLVTDTRSEMAAVTLTAADGRRALPMFSSLEALAAWDPEARPVPVPAASAAQSAITESCDALVVDLASPHAAVLRPSMLWALAQERAWAPAHLDDHVARAVSAAVDAEPLVSAHRIEAGEPAGAGVLRVVLLLPPGLDQDTVSEVATRIGERIATDGETRARIDALTFALEAAP</sequence>
<evidence type="ECO:0000313" key="4">
    <source>
        <dbReference type="Proteomes" id="UP000008914"/>
    </source>
</evidence>
<dbReference type="RefSeq" id="WP_013492372.1">
    <property type="nucleotide sequence ID" value="NC_014830.1"/>
</dbReference>
<protein>
    <recommendedName>
        <fullName evidence="2">SseB protein N-terminal domain-containing protein</fullName>
    </recommendedName>
</protein>
<feature type="domain" description="SseB protein N-terminal" evidence="2">
    <location>
        <begin position="56"/>
        <end position="178"/>
    </location>
</feature>
<dbReference type="Proteomes" id="UP000008914">
    <property type="component" value="Chromosome"/>
</dbReference>